<dbReference type="GO" id="GO:0005737">
    <property type="term" value="C:cytoplasm"/>
    <property type="evidence" value="ECO:0007669"/>
    <property type="project" value="UniProtKB-ARBA"/>
</dbReference>
<dbReference type="AlphaFoldDB" id="A0A0J6EHP8"/>
<dbReference type="FunFam" id="3.20.20.70:FF:000004">
    <property type="entry name" value="Ribulose-phosphate 3-epimerase"/>
    <property type="match status" value="1"/>
</dbReference>
<comment type="cofactor">
    <cofactor evidence="10 13">
        <name>a divalent metal cation</name>
        <dbReference type="ChEBI" id="CHEBI:60240"/>
    </cofactor>
    <text evidence="10 13">Binds 1 divalent metal cation per subunit.</text>
</comment>
<dbReference type="SUPFAM" id="SSF51366">
    <property type="entry name" value="Ribulose-phoshate binding barrel"/>
    <property type="match status" value="1"/>
</dbReference>
<evidence type="ECO:0000256" key="2">
    <source>
        <dbReference type="ARBA" id="ARBA00001936"/>
    </source>
</evidence>
<dbReference type="EMBL" id="LECW02000021">
    <property type="protein sequence ID" value="KRT93340.1"/>
    <property type="molecule type" value="Genomic_DNA"/>
</dbReference>
<comment type="cofactor">
    <cofactor evidence="2">
        <name>Mn(2+)</name>
        <dbReference type="ChEBI" id="CHEBI:29035"/>
    </cofactor>
</comment>
<dbReference type="EMBL" id="JARRTL010000009">
    <property type="protein sequence ID" value="MEC0485307.1"/>
    <property type="molecule type" value="Genomic_DNA"/>
</dbReference>
<comment type="cofactor">
    <cofactor evidence="3">
        <name>Co(2+)</name>
        <dbReference type="ChEBI" id="CHEBI:48828"/>
    </cofactor>
</comment>
<comment type="catalytic activity">
    <reaction evidence="1 10 11">
        <text>D-ribulose 5-phosphate = D-xylulose 5-phosphate</text>
        <dbReference type="Rhea" id="RHEA:13677"/>
        <dbReference type="ChEBI" id="CHEBI:57737"/>
        <dbReference type="ChEBI" id="CHEBI:58121"/>
        <dbReference type="EC" id="5.1.3.1"/>
    </reaction>
</comment>
<dbReference type="OrthoDB" id="1645589at2"/>
<feature type="binding site" evidence="10 13">
    <location>
        <position position="65"/>
    </location>
    <ligand>
        <name>a divalent metal cation</name>
        <dbReference type="ChEBI" id="CHEBI:60240"/>
    </ligand>
</feature>
<evidence type="ECO:0000313" key="17">
    <source>
        <dbReference type="Proteomes" id="UP000036168"/>
    </source>
</evidence>
<feature type="binding site" evidence="10 14">
    <location>
        <position position="65"/>
    </location>
    <ligand>
        <name>substrate</name>
    </ligand>
</feature>
<evidence type="ECO:0000256" key="9">
    <source>
        <dbReference type="ARBA" id="ARBA00023235"/>
    </source>
</evidence>
<evidence type="ECO:0000313" key="18">
    <source>
        <dbReference type="Proteomes" id="UP001341297"/>
    </source>
</evidence>
<keyword evidence="8 10" id="KW-0479">Metal-binding</keyword>
<dbReference type="NCBIfam" id="TIGR01163">
    <property type="entry name" value="rpe"/>
    <property type="match status" value="1"/>
</dbReference>
<keyword evidence="18" id="KW-1185">Reference proteome</keyword>
<proteinExistence type="inferred from homology"/>
<dbReference type="CDD" id="cd00429">
    <property type="entry name" value="RPE"/>
    <property type="match status" value="1"/>
</dbReference>
<comment type="cofactor">
    <cofactor evidence="5">
        <name>Fe(2+)</name>
        <dbReference type="ChEBI" id="CHEBI:29033"/>
    </cofactor>
</comment>
<keyword evidence="9 10" id="KW-0413">Isomerase</keyword>
<dbReference type="Gene3D" id="3.20.20.70">
    <property type="entry name" value="Aldolase class I"/>
    <property type="match status" value="1"/>
</dbReference>
<dbReference type="GO" id="GO:0006098">
    <property type="term" value="P:pentose-phosphate shunt"/>
    <property type="evidence" value="ECO:0007669"/>
    <property type="project" value="UniProtKB-UniRule"/>
</dbReference>
<keyword evidence="13" id="KW-0464">Manganese</keyword>
<dbReference type="InterPro" id="IPR000056">
    <property type="entry name" value="Ribul_P_3_epim-like"/>
</dbReference>
<feature type="active site" description="Proton acceptor" evidence="10 12">
    <location>
        <position position="34"/>
    </location>
</feature>
<feature type="binding site" evidence="10 13">
    <location>
        <position position="175"/>
    </location>
    <ligand>
        <name>a divalent metal cation</name>
        <dbReference type="ChEBI" id="CHEBI:60240"/>
    </ligand>
</feature>
<evidence type="ECO:0000256" key="10">
    <source>
        <dbReference type="HAMAP-Rule" id="MF_02227"/>
    </source>
</evidence>
<comment type="cofactor">
    <cofactor evidence="4">
        <name>Zn(2+)</name>
        <dbReference type="ChEBI" id="CHEBI:29105"/>
    </cofactor>
</comment>
<comment type="pathway">
    <text evidence="10">Carbohydrate degradation.</text>
</comment>
<evidence type="ECO:0000256" key="12">
    <source>
        <dbReference type="PIRSR" id="PIRSR001461-1"/>
    </source>
</evidence>
<organism evidence="15 17">
    <name type="scientific">Bacillus glycinifermentans</name>
    <dbReference type="NCBI Taxonomy" id="1664069"/>
    <lineage>
        <taxon>Bacteria</taxon>
        <taxon>Bacillati</taxon>
        <taxon>Bacillota</taxon>
        <taxon>Bacilli</taxon>
        <taxon>Bacillales</taxon>
        <taxon>Bacillaceae</taxon>
        <taxon>Bacillus</taxon>
    </lineage>
</organism>
<feature type="binding site" evidence="10 13">
    <location>
        <position position="34"/>
    </location>
    <ligand>
        <name>a divalent metal cation</name>
        <dbReference type="ChEBI" id="CHEBI:60240"/>
    </ligand>
</feature>
<evidence type="ECO:0000256" key="11">
    <source>
        <dbReference type="PIRNR" id="PIRNR001461"/>
    </source>
</evidence>
<comment type="caution">
    <text evidence="15">The sequence shown here is derived from an EMBL/GenBank/DDBJ whole genome shotgun (WGS) entry which is preliminary data.</text>
</comment>
<evidence type="ECO:0000256" key="6">
    <source>
        <dbReference type="ARBA" id="ARBA00009541"/>
    </source>
</evidence>
<reference evidence="15 17" key="1">
    <citation type="journal article" date="2015" name="Int. J. Syst. Evol. Microbiol.">
        <title>Bacillus glycinifermentans sp. nov., isolated from fermented soybean paste.</title>
        <authorList>
            <person name="Kim S.J."/>
            <person name="Dunlap C.A."/>
            <person name="Kwon S.W."/>
            <person name="Rooney A.P."/>
        </authorList>
    </citation>
    <scope>NUCLEOTIDE SEQUENCE [LARGE SCALE GENOMIC DNA]</scope>
    <source>
        <strain evidence="15 17">GO-13</strain>
    </source>
</reference>
<reference evidence="16 18" key="3">
    <citation type="submission" date="2023-03" db="EMBL/GenBank/DDBJ databases">
        <title>Agriculturally important microbes genome sequencing.</title>
        <authorList>
            <person name="Dunlap C."/>
        </authorList>
    </citation>
    <scope>NUCLEOTIDE SEQUENCE [LARGE SCALE GENOMIC DNA]</scope>
    <source>
        <strain evidence="16 18">CBP-3203</strain>
    </source>
</reference>
<accession>A0A0J6EI62</accession>
<feature type="binding site" evidence="10 14">
    <location>
        <position position="7"/>
    </location>
    <ligand>
        <name>substrate</name>
    </ligand>
</feature>
<feature type="binding site" evidence="10 13">
    <location>
        <position position="32"/>
    </location>
    <ligand>
        <name>a divalent metal cation</name>
        <dbReference type="ChEBI" id="CHEBI:60240"/>
    </ligand>
</feature>
<reference evidence="15" key="2">
    <citation type="submission" date="2015-10" db="EMBL/GenBank/DDBJ databases">
        <authorList>
            <person name="Gilbert D.G."/>
        </authorList>
    </citation>
    <scope>NUCLEOTIDE SEQUENCE</scope>
    <source>
        <strain evidence="15">GO-13</strain>
    </source>
</reference>
<dbReference type="GO" id="GO:0019323">
    <property type="term" value="P:pentose catabolic process"/>
    <property type="evidence" value="ECO:0007669"/>
    <property type="project" value="UniProtKB-UniRule"/>
</dbReference>
<keyword evidence="10 11" id="KW-0119">Carbohydrate metabolism</keyword>
<evidence type="ECO:0000256" key="1">
    <source>
        <dbReference type="ARBA" id="ARBA00001782"/>
    </source>
</evidence>
<dbReference type="RefSeq" id="WP_048354640.1">
    <property type="nucleotide sequence ID" value="NZ_CP023481.1"/>
</dbReference>
<dbReference type="InterPro" id="IPR013785">
    <property type="entry name" value="Aldolase_TIM"/>
</dbReference>
<evidence type="ECO:0000256" key="14">
    <source>
        <dbReference type="PIRSR" id="PIRSR001461-3"/>
    </source>
</evidence>
<dbReference type="HAMAP" id="MF_02227">
    <property type="entry name" value="RPE"/>
    <property type="match status" value="1"/>
</dbReference>
<dbReference type="InterPro" id="IPR011060">
    <property type="entry name" value="RibuloseP-bd_barrel"/>
</dbReference>
<evidence type="ECO:0000256" key="7">
    <source>
        <dbReference type="ARBA" id="ARBA00013188"/>
    </source>
</evidence>
<dbReference type="NCBIfam" id="NF004076">
    <property type="entry name" value="PRK05581.1-4"/>
    <property type="match status" value="1"/>
</dbReference>
<evidence type="ECO:0000313" key="15">
    <source>
        <dbReference type="EMBL" id="KRT93340.1"/>
    </source>
</evidence>
<keyword evidence="13" id="KW-0170">Cobalt</keyword>
<gene>
    <name evidence="10 16" type="primary">rpe</name>
    <name evidence="15" type="ORF">AB447_218265</name>
    <name evidence="16" type="ORF">P8828_10735</name>
</gene>
<accession>A0A0J6EHP8</accession>
<dbReference type="PATRIC" id="fig|1664069.3.peg.4341"/>
<feature type="binding site" evidence="10">
    <location>
        <begin position="175"/>
        <end position="177"/>
    </location>
    <ligand>
        <name>substrate</name>
    </ligand>
</feature>
<feature type="binding site" evidence="10 14">
    <location>
        <begin position="141"/>
        <end position="144"/>
    </location>
    <ligand>
        <name>substrate</name>
    </ligand>
</feature>
<protein>
    <recommendedName>
        <fullName evidence="7 10">Ribulose-phosphate 3-epimerase</fullName>
        <ecNumber evidence="7 10">5.1.3.1</ecNumber>
    </recommendedName>
</protein>
<feature type="binding site" evidence="14">
    <location>
        <position position="177"/>
    </location>
    <ligand>
        <name>substrate</name>
    </ligand>
</feature>
<dbReference type="Proteomes" id="UP000036168">
    <property type="component" value="Unassembled WGS sequence"/>
</dbReference>
<dbReference type="EC" id="5.1.3.1" evidence="7 10"/>
<dbReference type="GO" id="GO:0004750">
    <property type="term" value="F:D-ribulose-phosphate 3-epimerase activity"/>
    <property type="evidence" value="ECO:0007669"/>
    <property type="project" value="UniProtKB-UniRule"/>
</dbReference>
<dbReference type="InterPro" id="IPR026019">
    <property type="entry name" value="Ribul_P_3_epim"/>
</dbReference>
<evidence type="ECO:0000256" key="8">
    <source>
        <dbReference type="ARBA" id="ARBA00022723"/>
    </source>
</evidence>
<dbReference type="Pfam" id="PF00834">
    <property type="entry name" value="Ribul_P_3_epim"/>
    <property type="match status" value="1"/>
</dbReference>
<dbReference type="STRING" id="1664069.BGLY_1796"/>
<evidence type="ECO:0000256" key="5">
    <source>
        <dbReference type="ARBA" id="ARBA00001954"/>
    </source>
</evidence>
<comment type="similarity">
    <text evidence="6 10 11">Belongs to the ribulose-phosphate 3-epimerase family.</text>
</comment>
<evidence type="ECO:0000256" key="13">
    <source>
        <dbReference type="PIRSR" id="PIRSR001461-2"/>
    </source>
</evidence>
<evidence type="ECO:0000313" key="16">
    <source>
        <dbReference type="EMBL" id="MEC0485307.1"/>
    </source>
</evidence>
<feature type="active site" description="Proton donor" evidence="10 12">
    <location>
        <position position="175"/>
    </location>
</feature>
<dbReference type="PIRSF" id="PIRSF001461">
    <property type="entry name" value="RPE"/>
    <property type="match status" value="1"/>
</dbReference>
<dbReference type="Proteomes" id="UP001341297">
    <property type="component" value="Unassembled WGS sequence"/>
</dbReference>
<keyword evidence="13" id="KW-0862">Zinc</keyword>
<dbReference type="PROSITE" id="PS01085">
    <property type="entry name" value="RIBUL_P_3_EPIMER_1"/>
    <property type="match status" value="1"/>
</dbReference>
<dbReference type="PROSITE" id="PS01086">
    <property type="entry name" value="RIBUL_P_3_EPIMER_2"/>
    <property type="match status" value="1"/>
</dbReference>
<evidence type="ECO:0000256" key="4">
    <source>
        <dbReference type="ARBA" id="ARBA00001947"/>
    </source>
</evidence>
<dbReference type="PANTHER" id="PTHR11749">
    <property type="entry name" value="RIBULOSE-5-PHOSPHATE-3-EPIMERASE"/>
    <property type="match status" value="1"/>
</dbReference>
<dbReference type="GO" id="GO:0046872">
    <property type="term" value="F:metal ion binding"/>
    <property type="evidence" value="ECO:0007669"/>
    <property type="project" value="UniProtKB-UniRule"/>
</dbReference>
<name>A0A0J6EHP8_9BACI</name>
<feature type="binding site" evidence="10 14">
    <location>
        <begin position="197"/>
        <end position="198"/>
    </location>
    <ligand>
        <name>substrate</name>
    </ligand>
</feature>
<comment type="function">
    <text evidence="10">Catalyzes the reversible epimerization of D-ribulose 5-phosphate to D-xylulose 5-phosphate.</text>
</comment>
<evidence type="ECO:0000256" key="3">
    <source>
        <dbReference type="ARBA" id="ARBA00001941"/>
    </source>
</evidence>
<sequence length="218" mass="23567">MVYVAPSILSADFARLGEEIKDVEQGGADYIHIDVMDGHFVPNLTIGPLVVEAVRPITKLPLDVHLMIEEPDRYIPAFAKAGADMISVHVEACPHLHRTIQLIKEQGVKAGVVLNPHTPVQQIEHVIKDLDLVLLMTVNPGFGGQSFISSVVSKIRQVKELADKNGLSDLLIEVDGGVNKETAAQCTEAGANLLVAGSAIYNEKDRKKAIADIRGALR</sequence>